<evidence type="ECO:0008006" key="13">
    <source>
        <dbReference type="Google" id="ProtNLM"/>
    </source>
</evidence>
<dbReference type="Proteomes" id="UP000027195">
    <property type="component" value="Unassembled WGS sequence"/>
</dbReference>
<dbReference type="PRINTS" id="PR00463">
    <property type="entry name" value="EP450I"/>
</dbReference>
<evidence type="ECO:0000256" key="9">
    <source>
        <dbReference type="PIRSR" id="PIRSR602401-1"/>
    </source>
</evidence>
<dbReference type="CDD" id="cd11065">
    <property type="entry name" value="CYP64-like"/>
    <property type="match status" value="1"/>
</dbReference>
<evidence type="ECO:0000256" key="7">
    <source>
        <dbReference type="ARBA" id="ARBA00023004"/>
    </source>
</evidence>
<evidence type="ECO:0000256" key="4">
    <source>
        <dbReference type="ARBA" id="ARBA00022617"/>
    </source>
</evidence>
<dbReference type="HOGENOM" id="CLU_001570_2_3_1"/>
<dbReference type="Gene3D" id="1.10.630.10">
    <property type="entry name" value="Cytochrome P450"/>
    <property type="match status" value="1"/>
</dbReference>
<evidence type="ECO:0000256" key="8">
    <source>
        <dbReference type="ARBA" id="ARBA00023033"/>
    </source>
</evidence>
<dbReference type="SUPFAM" id="SSF48264">
    <property type="entry name" value="Cytochrome P450"/>
    <property type="match status" value="1"/>
</dbReference>
<protein>
    <recommendedName>
        <fullName evidence="13">Cytochrome P450</fullName>
    </recommendedName>
</protein>
<dbReference type="AlphaFoldDB" id="A0A067MP58"/>
<keyword evidence="8 10" id="KW-0503">Monooxygenase</keyword>
<dbReference type="EMBL" id="KL198023">
    <property type="protein sequence ID" value="KDQ17553.1"/>
    <property type="molecule type" value="Genomic_DNA"/>
</dbReference>
<name>A0A067MP58_BOTB1</name>
<dbReference type="STRING" id="930990.A0A067MP58"/>
<accession>A0A067MP58</accession>
<evidence type="ECO:0000313" key="12">
    <source>
        <dbReference type="Proteomes" id="UP000027195"/>
    </source>
</evidence>
<dbReference type="InParanoid" id="A0A067MP58"/>
<proteinExistence type="inferred from homology"/>
<sequence length="512" mass="57464">MAFSTIIQLALGAVALYVALDIQHRKRARVSNPQGLPLPPGPVALPFIGCVLHLPLKSSWVLYEKWSKIYGDIIYMKVFDKHMVVLNSIKAANDLLGKRAIYADRMRMEMAGELMGWSNSVTLIHYGDRWRRYRRIIHPAFNSGVVDQYQSSQQRVVVEYLNDLLQAPDSFVQSIRLMSSKLIMWVMYGIRVRDAQDEYVVLSEEAIKQLNEVIPPGAAMVELFPFLRHIPAWVPGAGFQRRAKLGRETARKMADAPLEYVKQQLALGSATPCFATKALQENTYEGAEEDIKHIGASMSAAAGDTTVSTLTSFFLAMALFPEVQKRAQSEIDRVVGTGRLPSFGDRQDLPYIQCLIKELLRWRVVLPIGIGHRLTEDDYYEGYYIPKGALVVANVWGISQDESVYPDPQRFSPERFEGEKNNTLDPFSYTFGLGRRICAGMHFANATLYLNIVSVLATFNISKALDEHGREIEPDLTDEGGIINHPLPFKCRITPRSTAAANLILTAVLHDS</sequence>
<dbReference type="GO" id="GO:0016705">
    <property type="term" value="F:oxidoreductase activity, acting on paired donors, with incorporation or reduction of molecular oxygen"/>
    <property type="evidence" value="ECO:0007669"/>
    <property type="project" value="InterPro"/>
</dbReference>
<dbReference type="InterPro" id="IPR001128">
    <property type="entry name" value="Cyt_P450"/>
</dbReference>
<dbReference type="PRINTS" id="PR00385">
    <property type="entry name" value="P450"/>
</dbReference>
<evidence type="ECO:0000313" key="11">
    <source>
        <dbReference type="EMBL" id="KDQ17553.1"/>
    </source>
</evidence>
<comment type="pathway">
    <text evidence="2">Secondary metabolite biosynthesis.</text>
</comment>
<keyword evidence="7 9" id="KW-0408">Iron</keyword>
<dbReference type="GO" id="GO:0004497">
    <property type="term" value="F:monooxygenase activity"/>
    <property type="evidence" value="ECO:0007669"/>
    <property type="project" value="UniProtKB-KW"/>
</dbReference>
<dbReference type="PANTHER" id="PTHR46300">
    <property type="entry name" value="P450, PUTATIVE (EUROFUNG)-RELATED-RELATED"/>
    <property type="match status" value="1"/>
</dbReference>
<evidence type="ECO:0000256" key="10">
    <source>
        <dbReference type="RuleBase" id="RU000461"/>
    </source>
</evidence>
<evidence type="ECO:0000256" key="1">
    <source>
        <dbReference type="ARBA" id="ARBA00001971"/>
    </source>
</evidence>
<keyword evidence="6 10" id="KW-0560">Oxidoreductase</keyword>
<evidence type="ECO:0000256" key="3">
    <source>
        <dbReference type="ARBA" id="ARBA00010617"/>
    </source>
</evidence>
<gene>
    <name evidence="11" type="ORF">BOTBODRAFT_155572</name>
</gene>
<feature type="binding site" description="axial binding residue" evidence="9">
    <location>
        <position position="438"/>
    </location>
    <ligand>
        <name>heme</name>
        <dbReference type="ChEBI" id="CHEBI:30413"/>
    </ligand>
    <ligandPart>
        <name>Fe</name>
        <dbReference type="ChEBI" id="CHEBI:18248"/>
    </ligandPart>
</feature>
<evidence type="ECO:0000256" key="2">
    <source>
        <dbReference type="ARBA" id="ARBA00005179"/>
    </source>
</evidence>
<dbReference type="GO" id="GO:0020037">
    <property type="term" value="F:heme binding"/>
    <property type="evidence" value="ECO:0007669"/>
    <property type="project" value="InterPro"/>
</dbReference>
<keyword evidence="4 9" id="KW-0349">Heme</keyword>
<dbReference type="PANTHER" id="PTHR46300:SF7">
    <property type="entry name" value="P450, PUTATIVE (EUROFUNG)-RELATED"/>
    <property type="match status" value="1"/>
</dbReference>
<dbReference type="InterPro" id="IPR036396">
    <property type="entry name" value="Cyt_P450_sf"/>
</dbReference>
<dbReference type="GO" id="GO:0005506">
    <property type="term" value="F:iron ion binding"/>
    <property type="evidence" value="ECO:0007669"/>
    <property type="project" value="InterPro"/>
</dbReference>
<comment type="cofactor">
    <cofactor evidence="1 9">
        <name>heme</name>
        <dbReference type="ChEBI" id="CHEBI:30413"/>
    </cofactor>
</comment>
<organism evidence="11 12">
    <name type="scientific">Botryobasidium botryosum (strain FD-172 SS1)</name>
    <dbReference type="NCBI Taxonomy" id="930990"/>
    <lineage>
        <taxon>Eukaryota</taxon>
        <taxon>Fungi</taxon>
        <taxon>Dikarya</taxon>
        <taxon>Basidiomycota</taxon>
        <taxon>Agaricomycotina</taxon>
        <taxon>Agaricomycetes</taxon>
        <taxon>Cantharellales</taxon>
        <taxon>Botryobasidiaceae</taxon>
        <taxon>Botryobasidium</taxon>
    </lineage>
</organism>
<evidence type="ECO:0000256" key="5">
    <source>
        <dbReference type="ARBA" id="ARBA00022723"/>
    </source>
</evidence>
<evidence type="ECO:0000256" key="6">
    <source>
        <dbReference type="ARBA" id="ARBA00023002"/>
    </source>
</evidence>
<dbReference type="InterPro" id="IPR002401">
    <property type="entry name" value="Cyt_P450_E_grp-I"/>
</dbReference>
<keyword evidence="12" id="KW-1185">Reference proteome</keyword>
<reference evidence="12" key="1">
    <citation type="journal article" date="2014" name="Proc. Natl. Acad. Sci. U.S.A.">
        <title>Extensive sampling of basidiomycete genomes demonstrates inadequacy of the white-rot/brown-rot paradigm for wood decay fungi.</title>
        <authorList>
            <person name="Riley R."/>
            <person name="Salamov A.A."/>
            <person name="Brown D.W."/>
            <person name="Nagy L.G."/>
            <person name="Floudas D."/>
            <person name="Held B.W."/>
            <person name="Levasseur A."/>
            <person name="Lombard V."/>
            <person name="Morin E."/>
            <person name="Otillar R."/>
            <person name="Lindquist E.A."/>
            <person name="Sun H."/>
            <person name="LaButti K.M."/>
            <person name="Schmutz J."/>
            <person name="Jabbour D."/>
            <person name="Luo H."/>
            <person name="Baker S.E."/>
            <person name="Pisabarro A.G."/>
            <person name="Walton J.D."/>
            <person name="Blanchette R.A."/>
            <person name="Henrissat B."/>
            <person name="Martin F."/>
            <person name="Cullen D."/>
            <person name="Hibbett D.S."/>
            <person name="Grigoriev I.V."/>
        </authorList>
    </citation>
    <scope>NUCLEOTIDE SEQUENCE [LARGE SCALE GENOMIC DNA]</scope>
    <source>
        <strain evidence="12">FD-172 SS1</strain>
    </source>
</reference>
<dbReference type="PROSITE" id="PS00086">
    <property type="entry name" value="CYTOCHROME_P450"/>
    <property type="match status" value="1"/>
</dbReference>
<dbReference type="InterPro" id="IPR017972">
    <property type="entry name" value="Cyt_P450_CS"/>
</dbReference>
<dbReference type="InterPro" id="IPR050364">
    <property type="entry name" value="Cytochrome_P450_fung"/>
</dbReference>
<dbReference type="OrthoDB" id="2789670at2759"/>
<comment type="similarity">
    <text evidence="3 10">Belongs to the cytochrome P450 family.</text>
</comment>
<dbReference type="Pfam" id="PF00067">
    <property type="entry name" value="p450"/>
    <property type="match status" value="1"/>
</dbReference>
<keyword evidence="5 9" id="KW-0479">Metal-binding</keyword>